<sequence length="292" mass="30611">MSTSLATVPAARRCQTALNSFHSTVYFAPDLSRSLAGYGVEDPLAAHVAGKTAALGRVGPGVAAAALNGLAHRLVARHLPAVWDRVDPRTVVALRTEAADTVLRRLLGEEVIASPGMAEAAGLAERAVSACAPQGRPMYAALADLPVPDAPHLALWHAATRLREYRGDGHIALLLGAGLAGLDALVLHTASGDGVPKEAVLANHGWTGAEWDAAEERLRARGLLGPDSAPTERGRRFREELESDTDRLDAAPYDRLGEEGVARLTELVGGFVTAAAEAGAYPPALRHLFTVD</sequence>
<evidence type="ECO:0008006" key="4">
    <source>
        <dbReference type="Google" id="ProtNLM"/>
    </source>
</evidence>
<gene>
    <name evidence="2" type="ORF">GCM10017667_02430</name>
</gene>
<proteinExistence type="predicted"/>
<dbReference type="NCBIfam" id="NF047719">
    <property type="entry name" value="SCO6745_fam_HTH"/>
    <property type="match status" value="1"/>
</dbReference>
<protein>
    <recommendedName>
        <fullName evidence="4">SalK</fullName>
    </recommendedName>
</protein>
<dbReference type="Pfam" id="PF21863">
    <property type="entry name" value="HTH_67"/>
    <property type="match status" value="1"/>
</dbReference>
<dbReference type="InterPro" id="IPR054058">
    <property type="entry name" value="HTH_67"/>
</dbReference>
<feature type="compositionally biased region" description="Basic and acidic residues" evidence="1">
    <location>
        <begin position="230"/>
        <end position="244"/>
    </location>
</feature>
<organism evidence="2 3">
    <name type="scientific">Streptomyces filamentosus</name>
    <name type="common">Streptomyces roseosporus</name>
    <dbReference type="NCBI Taxonomy" id="67294"/>
    <lineage>
        <taxon>Bacteria</taxon>
        <taxon>Bacillati</taxon>
        <taxon>Actinomycetota</taxon>
        <taxon>Actinomycetes</taxon>
        <taxon>Kitasatosporales</taxon>
        <taxon>Streptomycetaceae</taxon>
        <taxon>Streptomyces</taxon>
    </lineage>
</organism>
<comment type="caution">
    <text evidence="2">The sequence shown here is derived from an EMBL/GenBank/DDBJ whole genome shotgun (WGS) entry which is preliminary data.</text>
</comment>
<evidence type="ECO:0000313" key="3">
    <source>
        <dbReference type="Proteomes" id="UP000632849"/>
    </source>
</evidence>
<dbReference type="EMBL" id="BNBE01000001">
    <property type="protein sequence ID" value="GHF78542.1"/>
    <property type="molecule type" value="Genomic_DNA"/>
</dbReference>
<keyword evidence="3" id="KW-1185">Reference proteome</keyword>
<dbReference type="AlphaFoldDB" id="A0A919BBN8"/>
<reference evidence="2" key="1">
    <citation type="journal article" date="2014" name="Int. J. Syst. Evol. Microbiol.">
        <title>Complete genome sequence of Corynebacterium casei LMG S-19264T (=DSM 44701T), isolated from a smear-ripened cheese.</title>
        <authorList>
            <consortium name="US DOE Joint Genome Institute (JGI-PGF)"/>
            <person name="Walter F."/>
            <person name="Albersmeier A."/>
            <person name="Kalinowski J."/>
            <person name="Ruckert C."/>
        </authorList>
    </citation>
    <scope>NUCLEOTIDE SEQUENCE</scope>
    <source>
        <strain evidence="2">JCM 4122</strain>
    </source>
</reference>
<evidence type="ECO:0000313" key="2">
    <source>
        <dbReference type="EMBL" id="GHF78542.1"/>
    </source>
</evidence>
<dbReference type="GeneID" id="95663253"/>
<dbReference type="RefSeq" id="WP_150235319.1">
    <property type="nucleotide sequence ID" value="NZ_BNBE01000001.1"/>
</dbReference>
<reference evidence="2" key="2">
    <citation type="submission" date="2020-09" db="EMBL/GenBank/DDBJ databases">
        <authorList>
            <person name="Sun Q."/>
            <person name="Ohkuma M."/>
        </authorList>
    </citation>
    <scope>NUCLEOTIDE SEQUENCE</scope>
    <source>
        <strain evidence="2">JCM 4122</strain>
    </source>
</reference>
<evidence type="ECO:0000256" key="1">
    <source>
        <dbReference type="SAM" id="MobiDB-lite"/>
    </source>
</evidence>
<name>A0A919BBN8_STRFL</name>
<accession>A0A919BBN8</accession>
<feature type="region of interest" description="Disordered" evidence="1">
    <location>
        <begin position="222"/>
        <end position="244"/>
    </location>
</feature>
<dbReference type="Proteomes" id="UP000632849">
    <property type="component" value="Unassembled WGS sequence"/>
</dbReference>